<proteinExistence type="predicted"/>
<feature type="transmembrane region" description="Helical" evidence="1">
    <location>
        <begin position="42"/>
        <end position="60"/>
    </location>
</feature>
<dbReference type="AlphaFoldDB" id="D2V787"/>
<name>D2V787_NAEGR</name>
<reference evidence="2 3" key="1">
    <citation type="journal article" date="2010" name="Cell">
        <title>The genome of Naegleria gruberi illuminates early eukaryotic versatility.</title>
        <authorList>
            <person name="Fritz-Laylin L.K."/>
            <person name="Prochnik S.E."/>
            <person name="Ginger M.L."/>
            <person name="Dacks J.B."/>
            <person name="Carpenter M.L."/>
            <person name="Field M.C."/>
            <person name="Kuo A."/>
            <person name="Paredez A."/>
            <person name="Chapman J."/>
            <person name="Pham J."/>
            <person name="Shu S."/>
            <person name="Neupane R."/>
            <person name="Cipriano M."/>
            <person name="Mancuso J."/>
            <person name="Tu H."/>
            <person name="Salamov A."/>
            <person name="Lindquist E."/>
            <person name="Shapiro H."/>
            <person name="Lucas S."/>
            <person name="Grigoriev I.V."/>
            <person name="Cande W.Z."/>
            <person name="Fulton C."/>
            <person name="Rokhsar D.S."/>
            <person name="Dawson S.C."/>
        </authorList>
    </citation>
    <scope>NUCLEOTIDE SEQUENCE [LARGE SCALE GENOMIC DNA]</scope>
    <source>
        <strain evidence="2 3">NEG-M</strain>
    </source>
</reference>
<protein>
    <submittedName>
        <fullName evidence="2">Predicted protein</fullName>
    </submittedName>
</protein>
<evidence type="ECO:0000313" key="2">
    <source>
        <dbReference type="EMBL" id="EFC47329.1"/>
    </source>
</evidence>
<keyword evidence="1" id="KW-0472">Membrane</keyword>
<dbReference type="InParanoid" id="D2V787"/>
<evidence type="ECO:0000313" key="3">
    <source>
        <dbReference type="Proteomes" id="UP000006671"/>
    </source>
</evidence>
<dbReference type="GeneID" id="8861396"/>
<sequence>MNSTVPVHTLVEGVEKVGEKIGIQISAPAAPKKKWKFAVRDIFAIIGWLIFLGFSGWYIYDVSDTYEKSKNQPTTTISYVTQDKMEFPGMTICNYNAKPPSEACDYCDITFTGAYSYSSSGVKSSTTITNQKKEIVTSGLKFNCYFLNNEIKSIKTTSTAGFGGSISLNFKMKAPTAGKYGAQISFHEIAAEADIFAETQFASPYKDNMYTLNKVTKNFLDGNSTTLWEPTLSQIKISNASSADIIISVSYGTLDVQVIDEVLSTDIPGLLGSIAGIIGLTMGLDIMKMLRGLLEVPYAVHQKSIRGIWKIFN</sequence>
<dbReference type="OrthoDB" id="10253383at2759"/>
<keyword evidence="1" id="KW-1133">Transmembrane helix</keyword>
<keyword evidence="1" id="KW-0812">Transmembrane</keyword>
<keyword evidence="3" id="KW-1185">Reference proteome</keyword>
<dbReference type="RefSeq" id="XP_002680073.1">
    <property type="nucleotide sequence ID" value="XM_002680027.1"/>
</dbReference>
<organism evidence="3">
    <name type="scientific">Naegleria gruberi</name>
    <name type="common">Amoeba</name>
    <dbReference type="NCBI Taxonomy" id="5762"/>
    <lineage>
        <taxon>Eukaryota</taxon>
        <taxon>Discoba</taxon>
        <taxon>Heterolobosea</taxon>
        <taxon>Tetramitia</taxon>
        <taxon>Eutetramitia</taxon>
        <taxon>Vahlkampfiidae</taxon>
        <taxon>Naegleria</taxon>
    </lineage>
</organism>
<dbReference type="KEGG" id="ngr:NAEGRDRAFT_64710"/>
<dbReference type="VEuPathDB" id="AmoebaDB:NAEGRDRAFT_64710"/>
<dbReference type="Proteomes" id="UP000006671">
    <property type="component" value="Unassembled WGS sequence"/>
</dbReference>
<gene>
    <name evidence="2" type="ORF">NAEGRDRAFT_64710</name>
</gene>
<accession>D2V787</accession>
<dbReference type="EMBL" id="GG738855">
    <property type="protein sequence ID" value="EFC47329.1"/>
    <property type="molecule type" value="Genomic_DNA"/>
</dbReference>
<evidence type="ECO:0000256" key="1">
    <source>
        <dbReference type="SAM" id="Phobius"/>
    </source>
</evidence>